<organism evidence="7 8">
    <name type="scientific">Sphaerotilus mobilis</name>
    <dbReference type="NCBI Taxonomy" id="47994"/>
    <lineage>
        <taxon>Bacteria</taxon>
        <taxon>Pseudomonadati</taxon>
        <taxon>Pseudomonadota</taxon>
        <taxon>Betaproteobacteria</taxon>
        <taxon>Burkholderiales</taxon>
        <taxon>Sphaerotilaceae</taxon>
        <taxon>Sphaerotilus</taxon>
    </lineage>
</organism>
<keyword evidence="4" id="KW-0904">Protein phosphatase</keyword>
<dbReference type="SUPFAM" id="SSF52788">
    <property type="entry name" value="Phosphotyrosine protein phosphatases I"/>
    <property type="match status" value="1"/>
</dbReference>
<name>A0A4Q7LEP6_9BURK</name>
<comment type="similarity">
    <text evidence="1">Belongs to the low molecular weight phosphotyrosine protein phosphatase family.</text>
</comment>
<keyword evidence="3" id="KW-0378">Hydrolase</keyword>
<comment type="caution">
    <text evidence="7">The sequence shown here is derived from an EMBL/GenBank/DDBJ whole genome shotgun (WGS) entry which is preliminary data.</text>
</comment>
<evidence type="ECO:0000313" key="8">
    <source>
        <dbReference type="Proteomes" id="UP000293433"/>
    </source>
</evidence>
<dbReference type="InterPro" id="IPR017867">
    <property type="entry name" value="Tyr_phospatase_low_mol_wt"/>
</dbReference>
<feature type="domain" description="Phosphotyrosine protein phosphatase I" evidence="6">
    <location>
        <begin position="24"/>
        <end position="174"/>
    </location>
</feature>
<sequence length="185" mass="20034">MKRPMPDPLADDSTLPAVEPGLPLRVLMVCMGNVCRSPTAEAVLRHQADMAGLSSRLVVDSAGTHAHPNDRRPSDPRSIAHAARRGYDVSSLQSRKVREADFERFDLILAMDEDNLDNLRSICPPERAGRIRLLMSFAPAGVTRVVPDPYYGSAANFEWVLDLVEAACAGLVQRMQNGGTGSAPG</sequence>
<dbReference type="CDD" id="cd16343">
    <property type="entry name" value="LMWPTP"/>
    <property type="match status" value="1"/>
</dbReference>
<evidence type="ECO:0000256" key="3">
    <source>
        <dbReference type="ARBA" id="ARBA00022801"/>
    </source>
</evidence>
<gene>
    <name evidence="7" type="ORF">EV685_3235</name>
</gene>
<reference evidence="7 8" key="1">
    <citation type="submission" date="2019-02" db="EMBL/GenBank/DDBJ databases">
        <title>Genomic Encyclopedia of Type Strains, Phase IV (KMG-IV): sequencing the most valuable type-strain genomes for metagenomic binning, comparative biology and taxonomic classification.</title>
        <authorList>
            <person name="Goeker M."/>
        </authorList>
    </citation>
    <scope>NUCLEOTIDE SEQUENCE [LARGE SCALE GENOMIC DNA]</scope>
    <source>
        <strain evidence="7 8">DSM 10617</strain>
    </source>
</reference>
<evidence type="ECO:0000256" key="4">
    <source>
        <dbReference type="ARBA" id="ARBA00022912"/>
    </source>
</evidence>
<feature type="active site" evidence="5">
    <location>
        <position position="36"/>
    </location>
</feature>
<dbReference type="PRINTS" id="PR00719">
    <property type="entry name" value="LMWPTPASE"/>
</dbReference>
<protein>
    <recommendedName>
        <fullName evidence="2">protein-tyrosine-phosphatase</fullName>
        <ecNumber evidence="2">3.1.3.48</ecNumber>
    </recommendedName>
</protein>
<proteinExistence type="inferred from homology"/>
<dbReference type="EMBL" id="SGWV01000011">
    <property type="protein sequence ID" value="RZS52047.1"/>
    <property type="molecule type" value="Genomic_DNA"/>
</dbReference>
<evidence type="ECO:0000256" key="1">
    <source>
        <dbReference type="ARBA" id="ARBA00011063"/>
    </source>
</evidence>
<dbReference type="Gene3D" id="3.40.50.2300">
    <property type="match status" value="1"/>
</dbReference>
<dbReference type="SMART" id="SM00226">
    <property type="entry name" value="LMWPc"/>
    <property type="match status" value="1"/>
</dbReference>
<dbReference type="EC" id="3.1.3.48" evidence="2"/>
<feature type="active site" description="Nucleophile" evidence="5">
    <location>
        <position position="30"/>
    </location>
</feature>
<accession>A0A4Q7LEP6</accession>
<evidence type="ECO:0000259" key="6">
    <source>
        <dbReference type="SMART" id="SM00226"/>
    </source>
</evidence>
<dbReference type="Proteomes" id="UP000293433">
    <property type="component" value="Unassembled WGS sequence"/>
</dbReference>
<feature type="active site" description="Proton donor" evidence="5">
    <location>
        <position position="148"/>
    </location>
</feature>
<dbReference type="PANTHER" id="PTHR11717">
    <property type="entry name" value="LOW MOLECULAR WEIGHT PROTEIN TYROSINE PHOSPHATASE"/>
    <property type="match status" value="1"/>
</dbReference>
<dbReference type="PANTHER" id="PTHR11717:SF7">
    <property type="entry name" value="LOW MOLECULAR WEIGHT PHOSPHOTYROSINE PROTEIN PHOSPHATASE"/>
    <property type="match status" value="1"/>
</dbReference>
<keyword evidence="8" id="KW-1185">Reference proteome</keyword>
<dbReference type="InterPro" id="IPR023485">
    <property type="entry name" value="Ptyr_pPase"/>
</dbReference>
<dbReference type="InterPro" id="IPR050438">
    <property type="entry name" value="LMW_PTPase"/>
</dbReference>
<evidence type="ECO:0000256" key="5">
    <source>
        <dbReference type="PIRSR" id="PIRSR617867-1"/>
    </source>
</evidence>
<evidence type="ECO:0000313" key="7">
    <source>
        <dbReference type="EMBL" id="RZS52047.1"/>
    </source>
</evidence>
<dbReference type="InterPro" id="IPR036196">
    <property type="entry name" value="Ptyr_pPase_sf"/>
</dbReference>
<evidence type="ECO:0000256" key="2">
    <source>
        <dbReference type="ARBA" id="ARBA00013064"/>
    </source>
</evidence>
<dbReference type="AlphaFoldDB" id="A0A4Q7LEP6"/>
<dbReference type="Pfam" id="PF01451">
    <property type="entry name" value="LMWPc"/>
    <property type="match status" value="1"/>
</dbReference>
<dbReference type="GO" id="GO:0004725">
    <property type="term" value="F:protein tyrosine phosphatase activity"/>
    <property type="evidence" value="ECO:0007669"/>
    <property type="project" value="UniProtKB-EC"/>
</dbReference>